<evidence type="ECO:0000313" key="2">
    <source>
        <dbReference type="Proteomes" id="UP000887574"/>
    </source>
</evidence>
<feature type="coiled-coil region" evidence="1">
    <location>
        <begin position="263"/>
        <end position="294"/>
    </location>
</feature>
<feature type="coiled-coil region" evidence="1">
    <location>
        <begin position="200"/>
        <end position="234"/>
    </location>
</feature>
<sequence length="319" mass="36418">MSEEDTSNRVSLSIVDMTSQASTSMAVDSEKATADLKKQIVALQSENATLKRQMPRMKDMEGNDITEQMKQLCDDLAMQSRATRTGRTTLEEENEKLKKQAENDQSKIFHLQNDGDTSEQHNLSIGEFDRSYESDTTTRIKQELAEKVEENAKLSHQLEQTILLVESLKKTIEKQAESLKLVADLENDSIFAMPKLSEDLDNAVANVLFLIQQLDNNERESNNLRDQLINFLRNKGYPIDEKNIGEMSKELENTFRTKFDIRRKEIKKTNEELAKEYRFENSEMERQLNLLSEDSLMFSSTANQLGGADPQTSFAVDLG</sequence>
<organism evidence="2 3">
    <name type="scientific">Ditylenchus dipsaci</name>
    <dbReference type="NCBI Taxonomy" id="166011"/>
    <lineage>
        <taxon>Eukaryota</taxon>
        <taxon>Metazoa</taxon>
        <taxon>Ecdysozoa</taxon>
        <taxon>Nematoda</taxon>
        <taxon>Chromadorea</taxon>
        <taxon>Rhabditida</taxon>
        <taxon>Tylenchina</taxon>
        <taxon>Tylenchomorpha</taxon>
        <taxon>Sphaerularioidea</taxon>
        <taxon>Anguinidae</taxon>
        <taxon>Anguininae</taxon>
        <taxon>Ditylenchus</taxon>
    </lineage>
</organism>
<reference evidence="3" key="1">
    <citation type="submission" date="2022-11" db="UniProtKB">
        <authorList>
            <consortium name="WormBaseParasite"/>
        </authorList>
    </citation>
    <scope>IDENTIFICATION</scope>
</reference>
<dbReference type="WBParaSite" id="jg5955">
    <property type="protein sequence ID" value="jg5955"/>
    <property type="gene ID" value="jg5955"/>
</dbReference>
<evidence type="ECO:0000256" key="1">
    <source>
        <dbReference type="SAM" id="Coils"/>
    </source>
</evidence>
<name>A0A915EH06_9BILA</name>
<keyword evidence="2" id="KW-1185">Reference proteome</keyword>
<evidence type="ECO:0000313" key="3">
    <source>
        <dbReference type="WBParaSite" id="jg5955"/>
    </source>
</evidence>
<dbReference type="AlphaFoldDB" id="A0A915EH06"/>
<protein>
    <submittedName>
        <fullName evidence="3">Uncharacterized protein</fullName>
    </submittedName>
</protein>
<accession>A0A915EH06</accession>
<dbReference type="Proteomes" id="UP000887574">
    <property type="component" value="Unplaced"/>
</dbReference>
<feature type="coiled-coil region" evidence="1">
    <location>
        <begin position="87"/>
        <end position="114"/>
    </location>
</feature>
<keyword evidence="1" id="KW-0175">Coiled coil</keyword>
<proteinExistence type="predicted"/>